<name>A0ABW7LIH6_9RHOB</name>
<sequence>MPRQRKWRVLRDFEWSPRRYVVMVFRRGEIRHGLTRACLQHAGDRVEEIRD</sequence>
<comment type="caution">
    <text evidence="1">The sequence shown here is derived from an EMBL/GenBank/DDBJ whole genome shotgun (WGS) entry which is preliminary data.</text>
</comment>
<accession>A0ABW7LIH6</accession>
<proteinExistence type="predicted"/>
<dbReference type="RefSeq" id="WP_395132452.1">
    <property type="nucleotide sequence ID" value="NZ_JBIMPR010000003.1"/>
</dbReference>
<evidence type="ECO:0000313" key="2">
    <source>
        <dbReference type="Proteomes" id="UP001609376"/>
    </source>
</evidence>
<dbReference type="Proteomes" id="UP001609376">
    <property type="component" value="Unassembled WGS sequence"/>
</dbReference>
<organism evidence="1 2">
    <name type="scientific">Paracoccus broussonetiae subsp. drimophilus</name>
    <dbReference type="NCBI Taxonomy" id="3373869"/>
    <lineage>
        <taxon>Bacteria</taxon>
        <taxon>Pseudomonadati</taxon>
        <taxon>Pseudomonadota</taxon>
        <taxon>Alphaproteobacteria</taxon>
        <taxon>Rhodobacterales</taxon>
        <taxon>Paracoccaceae</taxon>
        <taxon>Paracoccus</taxon>
        <taxon>Paracoccus broussonetiae</taxon>
    </lineage>
</organism>
<reference evidence="1 2" key="1">
    <citation type="submission" date="2024-10" db="EMBL/GenBank/DDBJ databases">
        <title>Paracoccus drimophilus sp. nov., a novel bacterium from corn roots in Hunan.</title>
        <authorList>
            <person name="Li X."/>
        </authorList>
    </citation>
    <scope>NUCLEOTIDE SEQUENCE [LARGE SCALE GENOMIC DNA]</scope>
    <source>
        <strain evidence="1 2">NGMCC 1.201697</strain>
    </source>
</reference>
<dbReference type="EMBL" id="JBIMPR010000003">
    <property type="protein sequence ID" value="MFH5773594.1"/>
    <property type="molecule type" value="Genomic_DNA"/>
</dbReference>
<evidence type="ECO:0000313" key="1">
    <source>
        <dbReference type="EMBL" id="MFH5773594.1"/>
    </source>
</evidence>
<gene>
    <name evidence="1" type="ORF">ACHFJ0_05030</name>
</gene>
<protein>
    <submittedName>
        <fullName evidence="1">Uncharacterized protein</fullName>
    </submittedName>
</protein>
<keyword evidence="2" id="KW-1185">Reference proteome</keyword>